<keyword evidence="1" id="KW-0812">Transmembrane</keyword>
<protein>
    <submittedName>
        <fullName evidence="2">HAE1 family hydrophobic/amphiphilic exporter-1</fullName>
    </submittedName>
</protein>
<keyword evidence="1" id="KW-1133">Transmembrane helix</keyword>
<dbReference type="InterPro" id="IPR001036">
    <property type="entry name" value="Acrflvin-R"/>
</dbReference>
<dbReference type="Pfam" id="PF00873">
    <property type="entry name" value="ACR_tran"/>
    <property type="match status" value="1"/>
</dbReference>
<dbReference type="SUPFAM" id="SSF82693">
    <property type="entry name" value="Multidrug efflux transporter AcrB pore domain, PN1, PN2, PC1 and PC2 subdomains"/>
    <property type="match status" value="3"/>
</dbReference>
<gene>
    <name evidence="2" type="ORF">J2Z76_000535</name>
</gene>
<feature type="transmembrane region" description="Helical" evidence="1">
    <location>
        <begin position="520"/>
        <end position="538"/>
    </location>
</feature>
<organism evidence="2 3">
    <name type="scientific">Sedimentibacter acidaminivorans</name>
    <dbReference type="NCBI Taxonomy" id="913099"/>
    <lineage>
        <taxon>Bacteria</taxon>
        <taxon>Bacillati</taxon>
        <taxon>Bacillota</taxon>
        <taxon>Tissierellia</taxon>
        <taxon>Sedimentibacter</taxon>
    </lineage>
</organism>
<dbReference type="Gene3D" id="1.20.1640.10">
    <property type="entry name" value="Multidrug efflux transporter AcrB transmembrane domain"/>
    <property type="match status" value="2"/>
</dbReference>
<feature type="transmembrane region" description="Helical" evidence="1">
    <location>
        <begin position="333"/>
        <end position="349"/>
    </location>
</feature>
<feature type="transmembrane region" description="Helical" evidence="1">
    <location>
        <begin position="947"/>
        <end position="968"/>
    </location>
</feature>
<dbReference type="PANTHER" id="PTHR32063:SF0">
    <property type="entry name" value="SWARMING MOTILITY PROTEIN SWRC"/>
    <property type="match status" value="1"/>
</dbReference>
<sequence>MLSKFSVKKPVTITMMVLIVLLFGAVSLSKLHVDLMPSIELPYVMVQTTYSGAGPEEIENLVSKPLEQVLATVENIDAMMSISNEGSSIVMMQFNFGTDMDETVLQMREKIDMIKGYLPDGTTSPTVMKLDPNSMPIIQLAISSKGDIYTTQKIAEDVVQPRLEKIEGTASASVSGGLEREVEVMLKDEVLKGYNLSSSYITQILQAENLNLPGGTVMKGTNELTVRTIGEFKSLEEIRNISIPLTRGGTLRLRDIADVNLVNKDRSSITKLNGQDVVQLSVMKQSDGNTVNVSKKVNEELEKIKAEYPNLNVDTIFDQADYINLSINNLKRTAMTGAVLAVIILLIFLRSFKTTLVIALSIPISIITTFILLYFSGITLNMMTIGGLALGIGMLVDNSIVVLENIYRHRSNGMNRITASIDGTNEVSMAVTASTLTTIAVFLPIVFTGGLAATIFKDFALTIVMALVSSLLVALTLIPMMASKLVAVKNMESEEAQEKKHGIIVTTYKRILSWSLRHRLITIALSLVMFVVSILMVFQVGAEFFPATDEGQISVSVNLPAGAELEKTDELLENIKDSINQIPEIKSVFTSSGSGGIMSIGSSSNSGSMTIMLQDLKDRSRSTKQISDEIRTIVKDIPGAEISVSEASSMSMGSGGTAISISIEGDDLDKLKNIGDDFVEIIENVDGTREVESSYADGIPEVQIITDRSLASQYGLTTAQIGSAIKGTLSGSDVTKFKIDGDELDVNLKGDNIYGESISVLNMLPITLPSGGSVPLSEVANIKVENGPISIMRQNQTRILTVSASVSGRDVQSVSTDITNLLKEYEMPNGYSYTFGGETEQIRETFGDLFLAMAMAVLLVYMIIAAQFESLIQPLSVMFSVPLALSGGFIALFIIGLPLNVVGIIGFIILIGIVVNNAIVLIDYINKRRLSGEDRTVAILKAGPIRIRPIMMTALTTILGLVPMAIGYGEGGELTQSMGVVVIGGLALSTVLTLVIVPVMYTIFDDITIFFKRKFKRHKDENVIVKEI</sequence>
<dbReference type="InterPro" id="IPR027463">
    <property type="entry name" value="AcrB_DN_DC_subdom"/>
</dbReference>
<evidence type="ECO:0000313" key="2">
    <source>
        <dbReference type="EMBL" id="MBP1924682.1"/>
    </source>
</evidence>
<dbReference type="RefSeq" id="WP_209510429.1">
    <property type="nucleotide sequence ID" value="NZ_JAGGKS010000001.1"/>
</dbReference>
<feature type="transmembrane region" description="Helical" evidence="1">
    <location>
        <begin position="980"/>
        <end position="1004"/>
    </location>
</feature>
<reference evidence="2 3" key="1">
    <citation type="submission" date="2021-03" db="EMBL/GenBank/DDBJ databases">
        <title>Genomic Encyclopedia of Type Strains, Phase IV (KMG-IV): sequencing the most valuable type-strain genomes for metagenomic binning, comparative biology and taxonomic classification.</title>
        <authorList>
            <person name="Goeker M."/>
        </authorList>
    </citation>
    <scope>NUCLEOTIDE SEQUENCE [LARGE SCALE GENOMIC DNA]</scope>
    <source>
        <strain evidence="2 3">DSM 24004</strain>
    </source>
</reference>
<dbReference type="Gene3D" id="3.30.70.1320">
    <property type="entry name" value="Multidrug efflux transporter AcrB pore domain like"/>
    <property type="match status" value="1"/>
</dbReference>
<feature type="transmembrane region" description="Helical" evidence="1">
    <location>
        <begin position="901"/>
        <end position="926"/>
    </location>
</feature>
<feature type="transmembrane region" description="Helical" evidence="1">
    <location>
        <begin position="459"/>
        <end position="482"/>
    </location>
</feature>
<dbReference type="Proteomes" id="UP001519342">
    <property type="component" value="Unassembled WGS sequence"/>
</dbReference>
<feature type="transmembrane region" description="Helical" evidence="1">
    <location>
        <begin position="356"/>
        <end position="376"/>
    </location>
</feature>
<comment type="caution">
    <text evidence="2">The sequence shown here is derived from an EMBL/GenBank/DDBJ whole genome shotgun (WGS) entry which is preliminary data.</text>
</comment>
<dbReference type="Gene3D" id="3.30.70.1430">
    <property type="entry name" value="Multidrug efflux transporter AcrB pore domain"/>
    <property type="match status" value="2"/>
</dbReference>
<dbReference type="SUPFAM" id="SSF82714">
    <property type="entry name" value="Multidrug efflux transporter AcrB TolC docking domain, DN and DC subdomains"/>
    <property type="match status" value="2"/>
</dbReference>
<proteinExistence type="predicted"/>
<feature type="transmembrane region" description="Helical" evidence="1">
    <location>
        <begin position="875"/>
        <end position="895"/>
    </location>
</feature>
<feature type="transmembrane region" description="Helical" evidence="1">
    <location>
        <begin position="849"/>
        <end position="868"/>
    </location>
</feature>
<evidence type="ECO:0000313" key="3">
    <source>
        <dbReference type="Proteomes" id="UP001519342"/>
    </source>
</evidence>
<dbReference type="SUPFAM" id="SSF82866">
    <property type="entry name" value="Multidrug efflux transporter AcrB transmembrane domain"/>
    <property type="match status" value="2"/>
</dbReference>
<feature type="transmembrane region" description="Helical" evidence="1">
    <location>
        <begin position="382"/>
        <end position="406"/>
    </location>
</feature>
<feature type="transmembrane region" description="Helical" evidence="1">
    <location>
        <begin position="427"/>
        <end position="447"/>
    </location>
</feature>
<dbReference type="PANTHER" id="PTHR32063">
    <property type="match status" value="1"/>
</dbReference>
<dbReference type="Gene3D" id="3.30.2090.10">
    <property type="entry name" value="Multidrug efflux transporter AcrB TolC docking domain, DN and DC subdomains"/>
    <property type="match status" value="2"/>
</dbReference>
<evidence type="ECO:0000256" key="1">
    <source>
        <dbReference type="SAM" id="Phobius"/>
    </source>
</evidence>
<keyword evidence="1" id="KW-0472">Membrane</keyword>
<name>A0ABS4GAG8_9FIRM</name>
<dbReference type="PRINTS" id="PR00702">
    <property type="entry name" value="ACRIFLAVINRP"/>
</dbReference>
<dbReference type="EMBL" id="JAGGKS010000001">
    <property type="protein sequence ID" value="MBP1924682.1"/>
    <property type="molecule type" value="Genomic_DNA"/>
</dbReference>
<accession>A0ABS4GAG8</accession>
<dbReference type="Gene3D" id="3.30.70.1440">
    <property type="entry name" value="Multidrug efflux transporter AcrB pore domain"/>
    <property type="match status" value="1"/>
</dbReference>
<keyword evidence="3" id="KW-1185">Reference proteome</keyword>